<feature type="domain" description="AMP-binding enzyme C-terminal" evidence="4">
    <location>
        <begin position="443"/>
        <end position="543"/>
    </location>
</feature>
<proteinExistence type="predicted"/>
<dbReference type="Pfam" id="PF13193">
    <property type="entry name" value="AMP-binding_C"/>
    <property type="match status" value="1"/>
</dbReference>
<dbReference type="InterPro" id="IPR000873">
    <property type="entry name" value="AMP-dep_synth/lig_dom"/>
</dbReference>
<evidence type="ECO:0000256" key="2">
    <source>
        <dbReference type="SAM" id="Phobius"/>
    </source>
</evidence>
<feature type="region of interest" description="Disordered" evidence="1">
    <location>
        <begin position="547"/>
        <end position="600"/>
    </location>
</feature>
<evidence type="ECO:0000313" key="6">
    <source>
        <dbReference type="Proteomes" id="UP001500305"/>
    </source>
</evidence>
<feature type="transmembrane region" description="Helical" evidence="2">
    <location>
        <begin position="645"/>
        <end position="666"/>
    </location>
</feature>
<evidence type="ECO:0000259" key="3">
    <source>
        <dbReference type="Pfam" id="PF00501"/>
    </source>
</evidence>
<feature type="transmembrane region" description="Helical" evidence="2">
    <location>
        <begin position="605"/>
        <end position="625"/>
    </location>
</feature>
<dbReference type="SUPFAM" id="SSF56801">
    <property type="entry name" value="Acetyl-CoA synthetase-like"/>
    <property type="match status" value="1"/>
</dbReference>
<comment type="caution">
    <text evidence="5">The sequence shown here is derived from an EMBL/GenBank/DDBJ whole genome shotgun (WGS) entry which is preliminary data.</text>
</comment>
<dbReference type="InterPro" id="IPR025110">
    <property type="entry name" value="AMP-bd_C"/>
</dbReference>
<gene>
    <name evidence="5" type="ORF">GCM10010430_28270</name>
</gene>
<keyword evidence="2" id="KW-0812">Transmembrane</keyword>
<dbReference type="Pfam" id="PF00501">
    <property type="entry name" value="AMP-binding"/>
    <property type="match status" value="1"/>
</dbReference>
<name>A0ABN3DYY9_9ACTN</name>
<evidence type="ECO:0000313" key="5">
    <source>
        <dbReference type="EMBL" id="GAA2244764.1"/>
    </source>
</evidence>
<dbReference type="PROSITE" id="PS00455">
    <property type="entry name" value="AMP_BINDING"/>
    <property type="match status" value="1"/>
</dbReference>
<dbReference type="InterPro" id="IPR010071">
    <property type="entry name" value="AA_adenyl_dom"/>
</dbReference>
<dbReference type="NCBIfam" id="TIGR01733">
    <property type="entry name" value="AA-adenyl-dom"/>
    <property type="match status" value="1"/>
</dbReference>
<keyword evidence="2" id="KW-0472">Membrane</keyword>
<dbReference type="CDD" id="cd05930">
    <property type="entry name" value="A_NRPS"/>
    <property type="match status" value="1"/>
</dbReference>
<dbReference type="EMBL" id="BAAATR010000010">
    <property type="protein sequence ID" value="GAA2244764.1"/>
    <property type="molecule type" value="Genomic_DNA"/>
</dbReference>
<organism evidence="5 6">
    <name type="scientific">Kitasatospora cystarginea</name>
    <dbReference type="NCBI Taxonomy" id="58350"/>
    <lineage>
        <taxon>Bacteria</taxon>
        <taxon>Bacillati</taxon>
        <taxon>Actinomycetota</taxon>
        <taxon>Actinomycetes</taxon>
        <taxon>Kitasatosporales</taxon>
        <taxon>Streptomycetaceae</taxon>
        <taxon>Kitasatospora</taxon>
    </lineage>
</organism>
<dbReference type="InterPro" id="IPR045851">
    <property type="entry name" value="AMP-bd_C_sf"/>
</dbReference>
<evidence type="ECO:0000256" key="1">
    <source>
        <dbReference type="SAM" id="MobiDB-lite"/>
    </source>
</evidence>
<accession>A0ABN3DYY9</accession>
<protein>
    <recommendedName>
        <fullName evidence="7">Amino acid adenylation domain-containing protein</fullName>
    </recommendedName>
</protein>
<evidence type="ECO:0000259" key="4">
    <source>
        <dbReference type="Pfam" id="PF13193"/>
    </source>
</evidence>
<dbReference type="RefSeq" id="WP_344636692.1">
    <property type="nucleotide sequence ID" value="NZ_BAAATR010000010.1"/>
</dbReference>
<dbReference type="InterPro" id="IPR042099">
    <property type="entry name" value="ANL_N_sf"/>
</dbReference>
<keyword evidence="2" id="KW-1133">Transmembrane helix</keyword>
<dbReference type="PANTHER" id="PTHR45527">
    <property type="entry name" value="NONRIBOSOMAL PEPTIDE SYNTHETASE"/>
    <property type="match status" value="1"/>
</dbReference>
<dbReference type="Gene3D" id="3.30.300.30">
    <property type="match status" value="1"/>
</dbReference>
<dbReference type="Gene3D" id="3.40.50.12780">
    <property type="entry name" value="N-terminal domain of ligase-like"/>
    <property type="match status" value="1"/>
</dbReference>
<reference evidence="5 6" key="1">
    <citation type="journal article" date="2019" name="Int. J. Syst. Evol. Microbiol.">
        <title>The Global Catalogue of Microorganisms (GCM) 10K type strain sequencing project: providing services to taxonomists for standard genome sequencing and annotation.</title>
        <authorList>
            <consortium name="The Broad Institute Genomics Platform"/>
            <consortium name="The Broad Institute Genome Sequencing Center for Infectious Disease"/>
            <person name="Wu L."/>
            <person name="Ma J."/>
        </authorList>
    </citation>
    <scope>NUCLEOTIDE SEQUENCE [LARGE SCALE GENOMIC DNA]</scope>
    <source>
        <strain evidence="5 6">JCM 7356</strain>
    </source>
</reference>
<dbReference type="InterPro" id="IPR020845">
    <property type="entry name" value="AMP-binding_CS"/>
</dbReference>
<dbReference type="PANTHER" id="PTHR45527:SF1">
    <property type="entry name" value="FATTY ACID SYNTHASE"/>
    <property type="match status" value="1"/>
</dbReference>
<feature type="region of interest" description="Disordered" evidence="1">
    <location>
        <begin position="480"/>
        <end position="500"/>
    </location>
</feature>
<feature type="compositionally biased region" description="Low complexity" evidence="1">
    <location>
        <begin position="559"/>
        <end position="576"/>
    </location>
</feature>
<feature type="compositionally biased region" description="Basic and acidic residues" evidence="1">
    <location>
        <begin position="547"/>
        <end position="558"/>
    </location>
</feature>
<keyword evidence="6" id="KW-1185">Reference proteome</keyword>
<feature type="transmembrane region" description="Helical" evidence="2">
    <location>
        <begin position="678"/>
        <end position="694"/>
    </location>
</feature>
<dbReference type="Proteomes" id="UP001500305">
    <property type="component" value="Unassembled WGS sequence"/>
</dbReference>
<feature type="transmembrane region" description="Helical" evidence="2">
    <location>
        <begin position="714"/>
        <end position="734"/>
    </location>
</feature>
<feature type="domain" description="AMP-dependent synthetase/ligase" evidence="3">
    <location>
        <begin position="18"/>
        <end position="380"/>
    </location>
</feature>
<sequence>MDSEATPFGEAQAVHQLFEDHARRTPEALAVVCGQERLSYAQLDARANRLARHLAELGLGPGHLAAVALGRGPELLTALLAVLKSGAAYVPLEPTGPDPTVRHVLSEADPLLLLTEEAYRVRLTDASSRTVLCLDTSAQAIAAHPAAPLGIRVQGADLACVFYTSGSTGVPKGALIEHRNLLHAYRGWQSVYRLRATDRFLQTATLEFDVFTADWIRALGTGGTLVMARRNFTLDRTAEISELHELILRESVTVMETNVHTLRRLFAHLLPRGLELGRVRLLSVGAEKWYLDEQLRLQRYLGPGVRHVNVYGVAEAAVDSTYFDSSSLAEAPEHAELISLIGRPFPGTRVHLLDAAGRPVPQGRPGEICLAGPGVGRGYLNRPELTAARFVSTELDQGGRIYRTGDIGRLRADGMLEYLGRAGADAPGSGSADESAAAAELAEVEAVLRGHPAVRESAVSRIRTASGELRPVAYVVTGGPAAERGSAGDGPAAEGGPLGGRPAADGVAEGWALRAYLAERLPERLIPDAVVPLTTLPRTRAGKLDRRALPLPAPREHTAQPTARAGAPARAGSAKAGVRSRGSAKAGYRPARTAGGEAPSRHGTAAVLTTLAFGIAASALTDLFWPGSTDVTGVPSPWAVLFQLLYVFEWAGFGAGMAFLFLGGPVLQRVQPARPPQLTAWAVVAIAWLLLAWWPQDNWYRTTRATDWPREAALVYGFNVTLIVAALVVVRFLAWKPASAAR</sequence>
<evidence type="ECO:0008006" key="7">
    <source>
        <dbReference type="Google" id="ProtNLM"/>
    </source>
</evidence>